<keyword evidence="9" id="KW-0472">Membrane</keyword>
<comment type="function">
    <text evidence="1">May be involved in vacuolar sorting and osmoregulation.</text>
</comment>
<keyword evidence="5" id="KW-0926">Vacuole</keyword>
<dbReference type="AlphaFoldDB" id="A0A9X3CWS2"/>
<comment type="subcellular location">
    <subcellularLocation>
        <location evidence="2">Vacuole membrane</location>
        <topology evidence="2">Multi-pass membrane protein</topology>
    </subcellularLocation>
</comment>
<dbReference type="Proteomes" id="UP001148482">
    <property type="component" value="Unassembled WGS sequence"/>
</dbReference>
<comment type="similarity">
    <text evidence="3">Belongs to the peptidase M28 family.</text>
</comment>
<dbReference type="RefSeq" id="WP_266068046.1">
    <property type="nucleotide sequence ID" value="NZ_JAPJDA010000002.1"/>
</dbReference>
<dbReference type="InterPro" id="IPR045175">
    <property type="entry name" value="M28_fam"/>
</dbReference>
<keyword evidence="12" id="KW-1185">Reference proteome</keyword>
<evidence type="ECO:0000256" key="5">
    <source>
        <dbReference type="ARBA" id="ARBA00022554"/>
    </source>
</evidence>
<evidence type="ECO:0000256" key="9">
    <source>
        <dbReference type="SAM" id="Phobius"/>
    </source>
</evidence>
<feature type="transmembrane region" description="Helical" evidence="9">
    <location>
        <begin position="362"/>
        <end position="381"/>
    </location>
</feature>
<feature type="transmembrane region" description="Helical" evidence="9">
    <location>
        <begin position="509"/>
        <end position="529"/>
    </location>
</feature>
<protein>
    <recommendedName>
        <fullName evidence="4">Vacuolar membrane protease</fullName>
    </recommendedName>
    <alternativeName>
        <fullName evidence="8">FXNA-related family protease 1</fullName>
    </alternativeName>
</protein>
<dbReference type="Gene3D" id="3.40.630.10">
    <property type="entry name" value="Zn peptidases"/>
    <property type="match status" value="1"/>
</dbReference>
<dbReference type="GO" id="GO:0006508">
    <property type="term" value="P:proteolysis"/>
    <property type="evidence" value="ECO:0007669"/>
    <property type="project" value="InterPro"/>
</dbReference>
<feature type="transmembrane region" description="Helical" evidence="9">
    <location>
        <begin position="329"/>
        <end position="350"/>
    </location>
</feature>
<dbReference type="GO" id="GO:0008235">
    <property type="term" value="F:metalloexopeptidase activity"/>
    <property type="evidence" value="ECO:0007669"/>
    <property type="project" value="InterPro"/>
</dbReference>
<sequence>MAKNIQALIALLVLIAGITWSVQGTRPYVDLDKEVPANEFSTARAFKHVQALAQQPHYVGSAAHSHARNYIVDQLENLGLLIEMQEGFTLNKTGTLVRSQNILARIAGKGEGPALLLMSHYDSAMHSSPGASDAASGVATILEAIRAYRASGNVPANDIILLFTDAEELGLNGAELFVKEHPWAANVGLALNFESRGSGGNSFMLLETNGGNKALIDLFTEAEVPYPVTNSLAYSVYKMLPNDTDLTVLREQGNINGLNFAFIDDHFDYHTATDIPENLDARTLAHQGSYLMPLLKYSASAPLSSLNSEEDVLFFDIPGLNLVTYPYSWVFPLLFISLLLLLAVIIFGMLKKKLKVKPMLKGFLPLLLSLFLAGLAGYFFWEFALWFYPQYQEMEHGFTYNGYWYLAAIIFLALAICFYVYHRFRKPQNTHELLVAPLILWWIIIALAAVYLKGAAYFVLPLMFGIVQLFILILDLKWKLILLAFLSLPAIFILMPFILSFPVALGLKMLFLSAVLVVLLFVLLWPVFGALRSNQLFGFVCFVIFIGLFLVAHFKSEFNEARPRPNSLVYVADKDRNIATWNTYDAGLDTFTAAYFEDAEVAQQENWFGSKNGSSFSKTAPAPQIMLPAPYISVQKASNEAEGEDVYHVKIAPNREINRMALFADKAVNFKSFKANGLEAGYLQPGQSELHVHKSRWRDQLLSYYAVSKDTLRLEMTVEEGLQPKITLLEASYDLFENTQLQVPARDEAMIPRPFVLNDAVVVKKTFILK</sequence>
<name>A0A9X3CWS2_9FLAO</name>
<evidence type="ECO:0000313" key="11">
    <source>
        <dbReference type="EMBL" id="MCX2836865.1"/>
    </source>
</evidence>
<dbReference type="InterPro" id="IPR007484">
    <property type="entry name" value="Peptidase_M28"/>
</dbReference>
<keyword evidence="7" id="KW-0325">Glycoprotein</keyword>
<feature type="domain" description="Peptidase M28" evidence="10">
    <location>
        <begin position="101"/>
        <end position="290"/>
    </location>
</feature>
<evidence type="ECO:0000256" key="4">
    <source>
        <dbReference type="ARBA" id="ARBA00017435"/>
    </source>
</evidence>
<proteinExistence type="inferred from homology"/>
<keyword evidence="9" id="KW-0812">Transmembrane</keyword>
<keyword evidence="6 9" id="KW-1133">Transmembrane helix</keyword>
<evidence type="ECO:0000313" key="12">
    <source>
        <dbReference type="Proteomes" id="UP001148482"/>
    </source>
</evidence>
<evidence type="ECO:0000256" key="1">
    <source>
        <dbReference type="ARBA" id="ARBA00003273"/>
    </source>
</evidence>
<accession>A0A9X3CWS2</accession>
<evidence type="ECO:0000256" key="7">
    <source>
        <dbReference type="ARBA" id="ARBA00023180"/>
    </source>
</evidence>
<evidence type="ECO:0000256" key="3">
    <source>
        <dbReference type="ARBA" id="ARBA00010918"/>
    </source>
</evidence>
<reference evidence="11" key="1">
    <citation type="submission" date="2022-11" db="EMBL/GenBank/DDBJ databases">
        <title>Salinimicrobium profundisediminis sp. nov., isolated from deep-sea sediment of the Mariana Trench.</title>
        <authorList>
            <person name="Fu H."/>
        </authorList>
    </citation>
    <scope>NUCLEOTIDE SEQUENCE</scope>
    <source>
        <strain evidence="11">MT39</strain>
    </source>
</reference>
<dbReference type="EMBL" id="JAPJDA010000002">
    <property type="protein sequence ID" value="MCX2836865.1"/>
    <property type="molecule type" value="Genomic_DNA"/>
</dbReference>
<evidence type="ECO:0000256" key="6">
    <source>
        <dbReference type="ARBA" id="ARBA00022989"/>
    </source>
</evidence>
<dbReference type="GO" id="GO:0005774">
    <property type="term" value="C:vacuolar membrane"/>
    <property type="evidence" value="ECO:0007669"/>
    <property type="project" value="UniProtKB-SubCell"/>
</dbReference>
<organism evidence="11 12">
    <name type="scientific">Salinimicrobium profundisediminis</name>
    <dbReference type="NCBI Taxonomy" id="2994553"/>
    <lineage>
        <taxon>Bacteria</taxon>
        <taxon>Pseudomonadati</taxon>
        <taxon>Bacteroidota</taxon>
        <taxon>Flavobacteriia</taxon>
        <taxon>Flavobacteriales</taxon>
        <taxon>Flavobacteriaceae</taxon>
        <taxon>Salinimicrobium</taxon>
    </lineage>
</organism>
<feature type="transmembrane region" description="Helical" evidence="9">
    <location>
        <begin position="401"/>
        <end position="421"/>
    </location>
</feature>
<dbReference type="Pfam" id="PF04389">
    <property type="entry name" value="Peptidase_M28"/>
    <property type="match status" value="1"/>
</dbReference>
<feature type="transmembrane region" description="Helical" evidence="9">
    <location>
        <begin position="457"/>
        <end position="474"/>
    </location>
</feature>
<comment type="caution">
    <text evidence="11">The sequence shown here is derived from an EMBL/GenBank/DDBJ whole genome shotgun (WGS) entry which is preliminary data.</text>
</comment>
<feature type="transmembrane region" description="Helical" evidence="9">
    <location>
        <begin position="481"/>
        <end position="503"/>
    </location>
</feature>
<gene>
    <name evidence="11" type="ORF">OQ279_01770</name>
</gene>
<evidence type="ECO:0000259" key="10">
    <source>
        <dbReference type="Pfam" id="PF04389"/>
    </source>
</evidence>
<dbReference type="PANTHER" id="PTHR12147:SF58">
    <property type="entry name" value="VACUOLAR MEMBRANE PROTEASE"/>
    <property type="match status" value="1"/>
</dbReference>
<feature type="transmembrane region" description="Helical" evidence="9">
    <location>
        <begin position="433"/>
        <end position="451"/>
    </location>
</feature>
<dbReference type="PANTHER" id="PTHR12147">
    <property type="entry name" value="METALLOPEPTIDASE M28 FAMILY MEMBER"/>
    <property type="match status" value="1"/>
</dbReference>
<feature type="transmembrane region" description="Helical" evidence="9">
    <location>
        <begin position="536"/>
        <end position="554"/>
    </location>
</feature>
<evidence type="ECO:0000256" key="2">
    <source>
        <dbReference type="ARBA" id="ARBA00004128"/>
    </source>
</evidence>
<dbReference type="SUPFAM" id="SSF53187">
    <property type="entry name" value="Zn-dependent exopeptidases"/>
    <property type="match status" value="1"/>
</dbReference>
<evidence type="ECO:0000256" key="8">
    <source>
        <dbReference type="ARBA" id="ARBA00031512"/>
    </source>
</evidence>